<evidence type="ECO:0000256" key="1">
    <source>
        <dbReference type="SAM" id="MobiDB-lite"/>
    </source>
</evidence>
<feature type="compositionally biased region" description="Low complexity" evidence="1">
    <location>
        <begin position="409"/>
        <end position="428"/>
    </location>
</feature>
<feature type="region of interest" description="Disordered" evidence="1">
    <location>
        <begin position="409"/>
        <end position="434"/>
    </location>
</feature>
<evidence type="ECO:0008006" key="4">
    <source>
        <dbReference type="Google" id="ProtNLM"/>
    </source>
</evidence>
<sequence>MTSPRTSGRIREEIRVRESEPYGQARVAAAGELVAEARASGDRATLVAALNHLAVSCALAARARAALEPVVALLGMWDLNRDDFGEDEALRLHRVLGWLVEGLLDDPGTPLAQVEEWLAETRRRHTEAGHSPLAAHRLEFLVATEAGDRTRAASARTAWLGAGRDAPADCDACERAAWGGARLAEGDEEGALREWRPVLRGELTCPARAYGVHARSLLPLMRLGRTDEARQLHIRGYLLARDEEGARRALADHLVFCALTGNEPRALEILGEQNVRAPHRWLEGEDPGGYGAWTAAVALLTRRLTVLGHGDTPVPGPPGRHWTATTLLDHARSEALAVAARFDRRRRGPESTEARDTCRSLLAAEPLPVPLPLGLGGPELHTHGRPASTGAALTGAALTEAPFTVAASTEAASTQAASAETPSAETPAVETPNREREFADPYALLDEARGLSAVGHPTALAVWARVEDAVERTGTRLTDGERAELLDHRAMELVRTDPAGGAARFTEAAQLHATAGMRGEALACRARAVLAGAFAGQEAQAQADIGPLCEEARRLHAEGRIGTRHATAVLLTRARIGALRVGGAAGEEAARIGTALDAELADLIAFAEPDRAEPAVLARIAEATESRGRLAAQCGESARAGELLTEAATLSRAAGRPWAATGAELALARLLTETGEPAGAAALLRSTLGDGDRAGAHTPGDLTRLHLALADAYAAEGQAQEEAAALRHAAHWAARGGGSGAGVHARLRLGGCLLGLEILDECEAVLASLLPELLGAREESAALQACDWLAQACDRAGRLTEAAEWLLLAAGSAHEWEDRHGHAAVAHLAADALRGSGQYARAEEAYARAEQVWRGLGDIHAVLRTLHARAWLAAEAQRPVDDTLAFMAAAHREIEAARESPLRENGDGRPDERPDERLDEGLDEGLDERPDERLGEREDLLLRLQTGHTHRQTAEILAERADRTDTAAHTRALGYADRAVEAFRACGEDGLHEATGTELFAAALETGLDRHVAALARTARVRALYPFGTPDPDGTVAERLKEAERVENRATLPRS</sequence>
<evidence type="ECO:0000313" key="2">
    <source>
        <dbReference type="EMBL" id="MDJ1137698.1"/>
    </source>
</evidence>
<organism evidence="2 3">
    <name type="scientific">Streptomyces iconiensis</name>
    <dbReference type="NCBI Taxonomy" id="1384038"/>
    <lineage>
        <taxon>Bacteria</taxon>
        <taxon>Bacillati</taxon>
        <taxon>Actinomycetota</taxon>
        <taxon>Actinomycetes</taxon>
        <taxon>Kitasatosporales</taxon>
        <taxon>Streptomycetaceae</taxon>
        <taxon>Streptomyces</taxon>
    </lineage>
</organism>
<accession>A0ABT7AAQ8</accession>
<comment type="caution">
    <text evidence="2">The sequence shown here is derived from an EMBL/GenBank/DDBJ whole genome shotgun (WGS) entry which is preliminary data.</text>
</comment>
<proteinExistence type="predicted"/>
<dbReference type="InterPro" id="IPR011990">
    <property type="entry name" value="TPR-like_helical_dom_sf"/>
</dbReference>
<gene>
    <name evidence="2" type="ORF">NMN56_038245</name>
</gene>
<dbReference type="RefSeq" id="WP_274047428.1">
    <property type="nucleotide sequence ID" value="NZ_JANCPR020000063.1"/>
</dbReference>
<name>A0ABT7AAQ8_9ACTN</name>
<protein>
    <recommendedName>
        <fullName evidence="4">Tetratricopeptide repeat protein</fullName>
    </recommendedName>
</protein>
<reference evidence="2 3" key="1">
    <citation type="submission" date="2023-05" db="EMBL/GenBank/DDBJ databases">
        <title>Streptantibioticus silvisoli sp. nov., acidotolerant actinomycetes 1 from pine litter.</title>
        <authorList>
            <person name="Swiecimska M."/>
            <person name="Golinska P."/>
            <person name="Sangal V."/>
            <person name="Wachnowicz B."/>
            <person name="Goodfellow M."/>
        </authorList>
    </citation>
    <scope>NUCLEOTIDE SEQUENCE [LARGE SCALE GENOMIC DNA]</scope>
    <source>
        <strain evidence="2 3">DSM 42109</strain>
    </source>
</reference>
<dbReference type="EMBL" id="JANCPR020000063">
    <property type="protein sequence ID" value="MDJ1137698.1"/>
    <property type="molecule type" value="Genomic_DNA"/>
</dbReference>
<keyword evidence="3" id="KW-1185">Reference proteome</keyword>
<dbReference type="SUPFAM" id="SSF48452">
    <property type="entry name" value="TPR-like"/>
    <property type="match status" value="1"/>
</dbReference>
<dbReference type="Proteomes" id="UP001214441">
    <property type="component" value="Unassembled WGS sequence"/>
</dbReference>
<feature type="compositionally biased region" description="Basic and acidic residues" evidence="1">
    <location>
        <begin position="896"/>
        <end position="920"/>
    </location>
</feature>
<evidence type="ECO:0000313" key="3">
    <source>
        <dbReference type="Proteomes" id="UP001214441"/>
    </source>
</evidence>
<feature type="region of interest" description="Disordered" evidence="1">
    <location>
        <begin position="896"/>
        <end position="934"/>
    </location>
</feature>